<dbReference type="PRINTS" id="PR00455">
    <property type="entry name" value="HTHTETR"/>
</dbReference>
<keyword evidence="1" id="KW-0678">Repressor</keyword>
<evidence type="ECO:0000256" key="5">
    <source>
        <dbReference type="PROSITE-ProRule" id="PRU00335"/>
    </source>
</evidence>
<evidence type="ECO:0000256" key="1">
    <source>
        <dbReference type="ARBA" id="ARBA00022491"/>
    </source>
</evidence>
<dbReference type="EMBL" id="JACIFH010000001">
    <property type="protein sequence ID" value="MBB4141170.1"/>
    <property type="molecule type" value="Genomic_DNA"/>
</dbReference>
<dbReference type="AlphaFoldDB" id="A0AA40SRP4"/>
<dbReference type="InterPro" id="IPR009057">
    <property type="entry name" value="Homeodomain-like_sf"/>
</dbReference>
<comment type="caution">
    <text evidence="7">The sequence shown here is derived from an EMBL/GenBank/DDBJ whole genome shotgun (WGS) entry which is preliminary data.</text>
</comment>
<evidence type="ECO:0000256" key="4">
    <source>
        <dbReference type="ARBA" id="ARBA00023163"/>
    </source>
</evidence>
<evidence type="ECO:0000313" key="8">
    <source>
        <dbReference type="Proteomes" id="UP000549113"/>
    </source>
</evidence>
<dbReference type="InterPro" id="IPR039538">
    <property type="entry name" value="BetI_C"/>
</dbReference>
<dbReference type="InterPro" id="IPR001647">
    <property type="entry name" value="HTH_TetR"/>
</dbReference>
<dbReference type="SUPFAM" id="SSF46689">
    <property type="entry name" value="Homeodomain-like"/>
    <property type="match status" value="1"/>
</dbReference>
<keyword evidence="4" id="KW-0804">Transcription</keyword>
<feature type="domain" description="HTH tetR-type" evidence="6">
    <location>
        <begin position="16"/>
        <end position="76"/>
    </location>
</feature>
<reference evidence="7 8" key="1">
    <citation type="submission" date="2020-08" db="EMBL/GenBank/DDBJ databases">
        <title>Sequencing the genomes of 1000 actinobacteria strains.</title>
        <authorList>
            <person name="Klenk H.-P."/>
        </authorList>
    </citation>
    <scope>NUCLEOTIDE SEQUENCE [LARGE SCALE GENOMIC DNA]</scope>
    <source>
        <strain evidence="7 8">DSM 19600</strain>
    </source>
</reference>
<dbReference type="PANTHER" id="PTHR47506:SF6">
    <property type="entry name" value="HTH-TYPE TRANSCRIPTIONAL REPRESSOR NEMR"/>
    <property type="match status" value="1"/>
</dbReference>
<protein>
    <submittedName>
        <fullName evidence="7">AcrR family transcriptional regulator</fullName>
    </submittedName>
</protein>
<dbReference type="SUPFAM" id="SSF48498">
    <property type="entry name" value="Tetracyclin repressor-like, C-terminal domain"/>
    <property type="match status" value="1"/>
</dbReference>
<evidence type="ECO:0000256" key="3">
    <source>
        <dbReference type="ARBA" id="ARBA00023125"/>
    </source>
</evidence>
<accession>A0AA40SRP4</accession>
<keyword evidence="8" id="KW-1185">Reference proteome</keyword>
<proteinExistence type="predicted"/>
<feature type="DNA-binding region" description="H-T-H motif" evidence="5">
    <location>
        <begin position="39"/>
        <end position="58"/>
    </location>
</feature>
<keyword evidence="3 5" id="KW-0238">DNA-binding</keyword>
<dbReference type="RefSeq" id="WP_183500677.1">
    <property type="nucleotide sequence ID" value="NZ_BAABCO010000003.1"/>
</dbReference>
<dbReference type="Gene3D" id="1.10.357.10">
    <property type="entry name" value="Tetracycline Repressor, domain 2"/>
    <property type="match status" value="1"/>
</dbReference>
<sequence>MADSRSGRRGSYAKGIAKREEILTRALEVIAREGIGGASVKEIADAVGLSQAGLLHYFDSKEELFTAVLRKRDELDSADAGLTADRSRIAAHPDEIELEELRRGYVGVIRHNVDVPGLVQLFARLSVDAADPDHAAHRFFVERGASLRSVFATVLARSQAIGQITDRVDPDTIARIFQAVADGLQVQWMLEPDVDMAATLEALFELLLPSPQERNADT</sequence>
<organism evidence="7 8">
    <name type="scientific">Microbacterium invictum</name>
    <dbReference type="NCBI Taxonomy" id="515415"/>
    <lineage>
        <taxon>Bacteria</taxon>
        <taxon>Bacillati</taxon>
        <taxon>Actinomycetota</taxon>
        <taxon>Actinomycetes</taxon>
        <taxon>Micrococcales</taxon>
        <taxon>Microbacteriaceae</taxon>
        <taxon>Microbacterium</taxon>
    </lineage>
</organism>
<dbReference type="PANTHER" id="PTHR47506">
    <property type="entry name" value="TRANSCRIPTIONAL REGULATORY PROTEIN"/>
    <property type="match status" value="1"/>
</dbReference>
<dbReference type="Pfam" id="PF13977">
    <property type="entry name" value="TetR_C_6"/>
    <property type="match status" value="1"/>
</dbReference>
<keyword evidence="2" id="KW-0805">Transcription regulation</keyword>
<evidence type="ECO:0000259" key="6">
    <source>
        <dbReference type="PROSITE" id="PS50977"/>
    </source>
</evidence>
<name>A0AA40SRP4_9MICO</name>
<dbReference type="Pfam" id="PF00440">
    <property type="entry name" value="TetR_N"/>
    <property type="match status" value="1"/>
</dbReference>
<evidence type="ECO:0000313" key="7">
    <source>
        <dbReference type="EMBL" id="MBB4141170.1"/>
    </source>
</evidence>
<dbReference type="GO" id="GO:0003677">
    <property type="term" value="F:DNA binding"/>
    <property type="evidence" value="ECO:0007669"/>
    <property type="project" value="UniProtKB-UniRule"/>
</dbReference>
<dbReference type="InterPro" id="IPR036271">
    <property type="entry name" value="Tet_transcr_reg_TetR-rel_C_sf"/>
</dbReference>
<evidence type="ECO:0000256" key="2">
    <source>
        <dbReference type="ARBA" id="ARBA00023015"/>
    </source>
</evidence>
<gene>
    <name evidence="7" type="ORF">BKA10_002964</name>
</gene>
<dbReference type="Proteomes" id="UP000549113">
    <property type="component" value="Unassembled WGS sequence"/>
</dbReference>
<dbReference type="PROSITE" id="PS50977">
    <property type="entry name" value="HTH_TETR_2"/>
    <property type="match status" value="1"/>
</dbReference>